<dbReference type="InterPro" id="IPR045464">
    <property type="entry name" value="Hrt3/FBXO9_C"/>
</dbReference>
<evidence type="ECO:0000313" key="3">
    <source>
        <dbReference type="RefSeq" id="XP_011011909.1"/>
    </source>
</evidence>
<dbReference type="KEGG" id="peu:105116318"/>
<evidence type="ECO:0000259" key="1">
    <source>
        <dbReference type="Pfam" id="PF19270"/>
    </source>
</evidence>
<dbReference type="RefSeq" id="XP_011011909.1">
    <property type="nucleotide sequence ID" value="XM_011013607.1"/>
</dbReference>
<reference evidence="3" key="1">
    <citation type="submission" date="2025-08" db="UniProtKB">
        <authorList>
            <consortium name="RefSeq"/>
        </authorList>
    </citation>
    <scope>IDENTIFICATION</scope>
</reference>
<evidence type="ECO:0000313" key="2">
    <source>
        <dbReference type="Proteomes" id="UP000694918"/>
    </source>
</evidence>
<dbReference type="Pfam" id="PF19270">
    <property type="entry name" value="FBO_C"/>
    <property type="match status" value="1"/>
</dbReference>
<name>A0AAJ6XB17_POPEU</name>
<dbReference type="AlphaFoldDB" id="A0AAJ6XB17"/>
<dbReference type="Proteomes" id="UP000694918">
    <property type="component" value="Unplaced"/>
</dbReference>
<accession>A0AAJ6XB17</accession>
<dbReference type="GeneID" id="105116318"/>
<feature type="domain" description="F-box protein Hrt3/FBXO9 C-terminal" evidence="1">
    <location>
        <begin position="166"/>
        <end position="292"/>
    </location>
</feature>
<organism evidence="2 3">
    <name type="scientific">Populus euphratica</name>
    <name type="common">Euphrates poplar</name>
    <dbReference type="NCBI Taxonomy" id="75702"/>
    <lineage>
        <taxon>Eukaryota</taxon>
        <taxon>Viridiplantae</taxon>
        <taxon>Streptophyta</taxon>
        <taxon>Embryophyta</taxon>
        <taxon>Tracheophyta</taxon>
        <taxon>Spermatophyta</taxon>
        <taxon>Magnoliopsida</taxon>
        <taxon>eudicotyledons</taxon>
        <taxon>Gunneridae</taxon>
        <taxon>Pentapetalae</taxon>
        <taxon>rosids</taxon>
        <taxon>fabids</taxon>
        <taxon>Malpighiales</taxon>
        <taxon>Salicaceae</taxon>
        <taxon>Saliceae</taxon>
        <taxon>Populus</taxon>
    </lineage>
</organism>
<keyword evidence="2" id="KW-1185">Reference proteome</keyword>
<proteinExistence type="predicted"/>
<protein>
    <submittedName>
        <fullName evidence="3">F-box protein 7-like</fullName>
    </submittedName>
</protein>
<sequence length="292" mass="32497">MTSDFVLQVPDELETALQLKTVQYLVAQRPWLDLYGVNVRPVAPYGSASRSVNVDPALIHRCLPDELLFEVLHTKIKQIIMFDKFSFGLFAALEKGKNSEAMEDGNMEKGLVPAEDLGCASESFESLSSQMNELAVSSNSSVDLADSSNMESQLEDIDKRIRALKKKTSGQTVKDVVKYMNFRASKTDVFNGRHTLTDDEIEAAFMYPGLPPTMWRACLRLRGTTLGANNRMDILSLSTTKVNSDGVIEPEDDISRVSHNRGLAPFTFVPFEEVEASVLNLPVEKMDYYVPG</sequence>
<gene>
    <name evidence="3" type="primary">LOC105116318</name>
</gene>